<sequence length="59" mass="6058">MLSEHHDVAAAATAFFSQAMTATAMPTKMAMDNSGANLAGLENSNVLLAPAGRPSLKLI</sequence>
<evidence type="ECO:0000313" key="2">
    <source>
        <dbReference type="Proteomes" id="UP000237423"/>
    </source>
</evidence>
<dbReference type="RefSeq" id="WP_146054654.1">
    <property type="nucleotide sequence ID" value="NZ_PGFZ01000009.1"/>
</dbReference>
<name>A0A2S5CIS1_9GAMM</name>
<evidence type="ECO:0000313" key="1">
    <source>
        <dbReference type="EMBL" id="POZ50696.1"/>
    </source>
</evidence>
<comment type="caution">
    <text evidence="1">The sequence shown here is derived from an EMBL/GenBank/DDBJ whole genome shotgun (WGS) entry which is preliminary data.</text>
</comment>
<organism evidence="1 2">
    <name type="scientific">Methylovulum psychrotolerans</name>
    <dbReference type="NCBI Taxonomy" id="1704499"/>
    <lineage>
        <taxon>Bacteria</taxon>
        <taxon>Pseudomonadati</taxon>
        <taxon>Pseudomonadota</taxon>
        <taxon>Gammaproteobacteria</taxon>
        <taxon>Methylococcales</taxon>
        <taxon>Methylococcaceae</taxon>
        <taxon>Methylovulum</taxon>
    </lineage>
</organism>
<proteinExistence type="predicted"/>
<gene>
    <name evidence="1" type="ORF">AADEFJLK_03593</name>
</gene>
<accession>A0A2S5CIS1</accession>
<reference evidence="1 2" key="1">
    <citation type="submission" date="2017-11" db="EMBL/GenBank/DDBJ databases">
        <title>Draft Genome Sequence of Methylobacter psychrotolerans Sph1T, an Obligate Methanotroph from Low-Temperature Environments.</title>
        <authorList>
            <person name="Oshkin I.Y."/>
            <person name="Miroshnikov K."/>
            <person name="Belova S.E."/>
            <person name="Korzhenkov A."/>
            <person name="Toshchakov S.V."/>
            <person name="Dedysh S.N."/>
        </authorList>
    </citation>
    <scope>NUCLEOTIDE SEQUENCE [LARGE SCALE GENOMIC DNA]</scope>
    <source>
        <strain evidence="1 2">Sph1</strain>
    </source>
</reference>
<protein>
    <submittedName>
        <fullName evidence="1">IS6 family transposase</fullName>
    </submittedName>
</protein>
<dbReference type="AlphaFoldDB" id="A0A2S5CIS1"/>
<dbReference type="Proteomes" id="UP000237423">
    <property type="component" value="Unassembled WGS sequence"/>
</dbReference>
<dbReference type="EMBL" id="PGFZ01000009">
    <property type="protein sequence ID" value="POZ50696.1"/>
    <property type="molecule type" value="Genomic_DNA"/>
</dbReference>